<reference evidence="3" key="1">
    <citation type="journal article" date="2019" name="Int. J. Syst. Evol. Microbiol.">
        <title>The Global Catalogue of Microorganisms (GCM) 10K type strain sequencing project: providing services to taxonomists for standard genome sequencing and annotation.</title>
        <authorList>
            <consortium name="The Broad Institute Genomics Platform"/>
            <consortium name="The Broad Institute Genome Sequencing Center for Infectious Disease"/>
            <person name="Wu L."/>
            <person name="Ma J."/>
        </authorList>
    </citation>
    <scope>NUCLEOTIDE SEQUENCE [LARGE SCALE GENOMIC DNA]</scope>
    <source>
        <strain evidence="3">CGMCC 1.15905</strain>
    </source>
</reference>
<keyword evidence="3" id="KW-1185">Reference proteome</keyword>
<feature type="compositionally biased region" description="Low complexity" evidence="1">
    <location>
        <begin position="1"/>
        <end position="19"/>
    </location>
</feature>
<gene>
    <name evidence="2" type="ORF">GCM10011521_21750</name>
</gene>
<evidence type="ECO:0000256" key="1">
    <source>
        <dbReference type="SAM" id="MobiDB-lite"/>
    </source>
</evidence>
<dbReference type="Proteomes" id="UP000623419">
    <property type="component" value="Unassembled WGS sequence"/>
</dbReference>
<feature type="region of interest" description="Disordered" evidence="1">
    <location>
        <begin position="1"/>
        <end position="25"/>
    </location>
</feature>
<evidence type="ECO:0000313" key="2">
    <source>
        <dbReference type="EMBL" id="GGA83082.1"/>
    </source>
</evidence>
<dbReference type="EMBL" id="BMKC01000003">
    <property type="protein sequence ID" value="GGA83082.1"/>
    <property type="molecule type" value="Genomic_DNA"/>
</dbReference>
<name>A0ABQ1HMG6_9GAMM</name>
<sequence length="94" mass="9836">MLAGAGASVAGAVAGESVADSPQAARARAKIRGSRRFMDGWLLGKVAYLTTAGRQRFKPRRPGGPPRRLFQPWGWPAATASVDGVSAALCRPSM</sequence>
<organism evidence="2 3">
    <name type="scientific">Arenimonas soli</name>
    <dbReference type="NCBI Taxonomy" id="2269504"/>
    <lineage>
        <taxon>Bacteria</taxon>
        <taxon>Pseudomonadati</taxon>
        <taxon>Pseudomonadota</taxon>
        <taxon>Gammaproteobacteria</taxon>
        <taxon>Lysobacterales</taxon>
        <taxon>Lysobacteraceae</taxon>
        <taxon>Arenimonas</taxon>
    </lineage>
</organism>
<protein>
    <submittedName>
        <fullName evidence="2">Uncharacterized protein</fullName>
    </submittedName>
</protein>
<proteinExistence type="predicted"/>
<accession>A0ABQ1HMG6</accession>
<comment type="caution">
    <text evidence="2">The sequence shown here is derived from an EMBL/GenBank/DDBJ whole genome shotgun (WGS) entry which is preliminary data.</text>
</comment>
<evidence type="ECO:0000313" key="3">
    <source>
        <dbReference type="Proteomes" id="UP000623419"/>
    </source>
</evidence>